<dbReference type="InterPro" id="IPR056916">
    <property type="entry name" value="NTS_TR130"/>
</dbReference>
<dbReference type="GO" id="GO:0005829">
    <property type="term" value="C:cytosol"/>
    <property type="evidence" value="ECO:0007669"/>
    <property type="project" value="GOC"/>
</dbReference>
<evidence type="ECO:0000259" key="7">
    <source>
        <dbReference type="Pfam" id="PF23274"/>
    </source>
</evidence>
<evidence type="ECO:0000256" key="4">
    <source>
        <dbReference type="SAM" id="MobiDB-lite"/>
    </source>
</evidence>
<feature type="region of interest" description="Disordered" evidence="4">
    <location>
        <begin position="192"/>
        <end position="213"/>
    </location>
</feature>
<feature type="region of interest" description="Disordered" evidence="4">
    <location>
        <begin position="568"/>
        <end position="624"/>
    </location>
</feature>
<reference evidence="9" key="1">
    <citation type="journal article" date="2021" name="IMA Fungus">
        <title>Genomic characterization of three marine fungi, including Emericellopsis atlantica sp. nov. with signatures of a generalist lifestyle and marine biomass degradation.</title>
        <authorList>
            <person name="Hagestad O.C."/>
            <person name="Hou L."/>
            <person name="Andersen J.H."/>
            <person name="Hansen E.H."/>
            <person name="Altermark B."/>
            <person name="Li C."/>
            <person name="Kuhnert E."/>
            <person name="Cox R.J."/>
            <person name="Crous P.W."/>
            <person name="Spatafora J.W."/>
            <person name="Lail K."/>
            <person name="Amirebrahimi M."/>
            <person name="Lipzen A."/>
            <person name="Pangilinan J."/>
            <person name="Andreopoulos W."/>
            <person name="Hayes R.D."/>
            <person name="Ng V."/>
            <person name="Grigoriev I.V."/>
            <person name="Jackson S.A."/>
            <person name="Sutton T.D.S."/>
            <person name="Dobson A.D.W."/>
            <person name="Rama T."/>
        </authorList>
    </citation>
    <scope>NUCLEOTIDE SEQUENCE</scope>
    <source>
        <strain evidence="9">TS7</strain>
    </source>
</reference>
<dbReference type="Pfam" id="PF12584">
    <property type="entry name" value="TRAPPC10"/>
    <property type="match status" value="1"/>
</dbReference>
<keyword evidence="2" id="KW-0813">Transport</keyword>
<organism evidence="9 10">
    <name type="scientific">Emericellopsis atlantica</name>
    <dbReference type="NCBI Taxonomy" id="2614577"/>
    <lineage>
        <taxon>Eukaryota</taxon>
        <taxon>Fungi</taxon>
        <taxon>Dikarya</taxon>
        <taxon>Ascomycota</taxon>
        <taxon>Pezizomycotina</taxon>
        <taxon>Sordariomycetes</taxon>
        <taxon>Hypocreomycetidae</taxon>
        <taxon>Hypocreales</taxon>
        <taxon>Bionectriaceae</taxon>
        <taxon>Emericellopsis</taxon>
    </lineage>
</organism>
<dbReference type="GO" id="GO:0006891">
    <property type="term" value="P:intra-Golgi vesicle-mediated transport"/>
    <property type="evidence" value="ECO:0007669"/>
    <property type="project" value="TreeGrafter"/>
</dbReference>
<feature type="compositionally biased region" description="Polar residues" evidence="4">
    <location>
        <begin position="192"/>
        <end position="204"/>
    </location>
</feature>
<dbReference type="GO" id="GO:1990071">
    <property type="term" value="C:TRAPPII protein complex"/>
    <property type="evidence" value="ECO:0007669"/>
    <property type="project" value="InterPro"/>
</dbReference>
<feature type="compositionally biased region" description="Low complexity" evidence="4">
    <location>
        <begin position="101"/>
        <end position="113"/>
    </location>
</feature>
<dbReference type="OrthoDB" id="10256906at2759"/>
<evidence type="ECO:0000259" key="6">
    <source>
        <dbReference type="Pfam" id="PF23036"/>
    </source>
</evidence>
<feature type="domain" description="TRAPPC10/Trs130 C-terminal" evidence="5">
    <location>
        <begin position="1332"/>
        <end position="1484"/>
    </location>
</feature>
<feature type="domain" description="DUF7077" evidence="7">
    <location>
        <begin position="999"/>
        <end position="1120"/>
    </location>
</feature>
<evidence type="ECO:0000256" key="1">
    <source>
        <dbReference type="ARBA" id="ARBA00004555"/>
    </source>
</evidence>
<dbReference type="EMBL" id="MU251302">
    <property type="protein sequence ID" value="KAG9249548.1"/>
    <property type="molecule type" value="Genomic_DNA"/>
</dbReference>
<accession>A0A9P7ZCA6</accession>
<evidence type="ECO:0000313" key="10">
    <source>
        <dbReference type="Proteomes" id="UP000887229"/>
    </source>
</evidence>
<evidence type="ECO:0000256" key="2">
    <source>
        <dbReference type="ARBA" id="ARBA00022448"/>
    </source>
</evidence>
<evidence type="ECO:0000313" key="9">
    <source>
        <dbReference type="EMBL" id="KAG9249548.1"/>
    </source>
</evidence>
<gene>
    <name evidence="9" type="ORF">F5Z01DRAFT_493908</name>
</gene>
<dbReference type="InterPro" id="IPR022233">
    <property type="entry name" value="TRAPPC10/Trs130_C"/>
</dbReference>
<evidence type="ECO:0000259" key="5">
    <source>
        <dbReference type="Pfam" id="PF12584"/>
    </source>
</evidence>
<feature type="domain" description="TRAPPC10/Trs130 N-terminal" evidence="6">
    <location>
        <begin position="266"/>
        <end position="453"/>
    </location>
</feature>
<dbReference type="Pfam" id="PF24967">
    <property type="entry name" value="NTS_TR130"/>
    <property type="match status" value="1"/>
</dbReference>
<dbReference type="Pfam" id="PF24965">
    <property type="entry name" value="TRS130_4HB"/>
    <property type="match status" value="1"/>
</dbReference>
<proteinExistence type="predicted"/>
<dbReference type="Pfam" id="PF23036">
    <property type="entry name" value="TRAPPC10_1st"/>
    <property type="match status" value="2"/>
</dbReference>
<keyword evidence="10" id="KW-1185">Reference proteome</keyword>
<dbReference type="GO" id="GO:0034498">
    <property type="term" value="P:early endosome to Golgi transport"/>
    <property type="evidence" value="ECO:0007669"/>
    <property type="project" value="TreeGrafter"/>
</dbReference>
<protein>
    <submittedName>
        <fullName evidence="9">Trafficking protein particle complex subunit 10</fullName>
    </submittedName>
</protein>
<dbReference type="Proteomes" id="UP000887229">
    <property type="component" value="Unassembled WGS sequence"/>
</dbReference>
<feature type="domain" description="Trs130 NTS" evidence="8">
    <location>
        <begin position="718"/>
        <end position="815"/>
    </location>
</feature>
<evidence type="ECO:0000256" key="3">
    <source>
        <dbReference type="ARBA" id="ARBA00023034"/>
    </source>
</evidence>
<comment type="caution">
    <text evidence="9">The sequence shown here is derived from an EMBL/GenBank/DDBJ whole genome shotgun (WGS) entry which is preliminary data.</text>
</comment>
<feature type="region of interest" description="Disordered" evidence="4">
    <location>
        <begin position="61"/>
        <end position="89"/>
    </location>
</feature>
<sequence length="1520" mass="167389">MDSQDASTSKVTVEYHDPHDVYKLLAPGLIPQLPLHNLHWQSHAGPLRSIPTLHVDLVRGGDGPVAPASTTPALRRSDSTARDDGFQAQSVGGRTTSLETVGSSAATTGSAAGPQRRHQIPGLRQSPYLKILLVRCDDNDSYKATVRSEVREWIKDHAPSPSSSKKARVQERHDAFEWLVIHVVLPNTTAATQPRTTSVKTESAASEGKTSRWRTGSTPLLEKFQSDFNSSAKGAVDHVAQIRIGINDVPYDLLPRVVPAVPTGYMETEQDAQRAWEDLLNRLKDLILVSFDRRVSQYEDDIKEKESQRALPGWNFCTFFILKEGLARGFESVGLVDDALVGYDELSVGLDSFVAEQNTGGNLDRQGGGLLQYTKSLKQTIDALALDSSSTDDETVDLQSDSLHKESADEIPINAARRPYRDMILANDVSAFDFRCYLFSRQIALLLRLANAQSTREELLAQLKEQQDSILYGVAPRVPAQQKKPEEKENLAKLAEICHRALEFIPQISHVMRQELLTAYAEEQQPERAANTLRDDVINNVISSFGFSVAQQILAQTSTKALPIPSSTISFTSDDEQKASIPEPKTMMHPARESSLHTKSAQQEHQPPPSPGVFPGPGQHTITHQGDSYEAYLAKNGLEELATKRGDLYMFSRSILTNFGKLRGWSAGWDEAPIMHELGMLEMVDIDLNDDDGDTTEKQGKPARDSRELPLAGINNKLLRTAADNSTDFYRLYEILTDKAQRHFNVAGLDQSVQGAMSDQAVLKYHLQEYRAATSFFCLTTPFFGESGWSWLELSMLVMYTNCLKHLKSKEFVRVALKLLTKACATQKDHEKPGTLAGSVSDGSIRAGISAVVNDAVGNVSELALALPGDAKVPLDSFIADVCLESMPVYHDDRDSATMSIRLRSLLPSEATFDSVTLQLVTDNVAHTEVIFRVAEQTSIVPGPNVITLHCASIIPGLFRVGRLCLQSSRLSLSSEYDASSSKQSAHRFRSVLLHRPASALQVGLSASRHMTLNKTNHLELTVHSGNNSVKSCEVRIRPATGGLRMLMNEAVCIDQPDSFAKPPEAGVFRLGALPRDSPTVIRFPYTIEQDVAEIVAKLDITYNTDKDGPFATSETSKIPISLAVGVNVQDIFKHSVMYSRFSVSTGSTQPLRLYDSELLDSDIFEATRSGLASSTLDIFPDQPTTLVYKVRRKSTGEHVGKGASRTLHLKLCYNRLNLEIEELLRHAIMEALAQTPLTQYQRLVESVIMEHMHSYLDHRQSERASLLGEVSTDFLASIPWQDKLIGLGSDPAKSEDPAVAIPRFFREWLQTHQTLPLPSSNILPVSSILIPVEVPSLSVVHTIDLRLSPMPDLISKKTTGEPPVVIIGQVAPAILRLKSTRRWCDPTKAPRRDQVFSYEVTAPLELWTLGGRRRGHFVVPQASNPMSDEETSIPIVMIPQREGWIPLPTVEIRELDTNDEPLSTSSPAFEVDSHNIGETVHVVGGRESVTVSLDASGQGGGPLILEGPRVGRTSSQVVA</sequence>
<feature type="domain" description="TRAPPC10/Trs130 N-terminal" evidence="6">
    <location>
        <begin position="112"/>
        <end position="188"/>
    </location>
</feature>
<dbReference type="GeneID" id="70291116"/>
<comment type="subcellular location">
    <subcellularLocation>
        <location evidence="1">Golgi apparatus</location>
    </subcellularLocation>
</comment>
<dbReference type="InterPro" id="IPR056913">
    <property type="entry name" value="TRAPPC10/Trs130_N"/>
</dbReference>
<feature type="region of interest" description="Disordered" evidence="4">
    <location>
        <begin position="1496"/>
        <end position="1520"/>
    </location>
</feature>
<dbReference type="Pfam" id="PF23274">
    <property type="entry name" value="DUF7077"/>
    <property type="match status" value="1"/>
</dbReference>
<dbReference type="PANTHER" id="PTHR13251">
    <property type="entry name" value="EPILEPSY HOLOPROSENCEPHALY CANDIDATE 1/TMEM1"/>
    <property type="match status" value="1"/>
</dbReference>
<evidence type="ECO:0000259" key="8">
    <source>
        <dbReference type="Pfam" id="PF24967"/>
    </source>
</evidence>
<dbReference type="RefSeq" id="XP_046113472.1">
    <property type="nucleotide sequence ID" value="XM_046260213.1"/>
</dbReference>
<feature type="compositionally biased region" description="Basic and acidic residues" evidence="4">
    <location>
        <begin position="75"/>
        <end position="85"/>
    </location>
</feature>
<dbReference type="PANTHER" id="PTHR13251:SF3">
    <property type="entry name" value="TRAFFICKING PROTEIN PARTICLE COMPLEX SUBUNIT 10"/>
    <property type="match status" value="1"/>
</dbReference>
<feature type="region of interest" description="Disordered" evidence="4">
    <location>
        <begin position="101"/>
        <end position="121"/>
    </location>
</feature>
<dbReference type="InterPro" id="IPR055505">
    <property type="entry name" value="DUF7077"/>
</dbReference>
<keyword evidence="3" id="KW-0333">Golgi apparatus</keyword>
<dbReference type="InterPro" id="IPR045126">
    <property type="entry name" value="TRAPPC10/Trs130"/>
</dbReference>
<name>A0A9P7ZCA6_9HYPO</name>